<gene>
    <name evidence="2" type="ORF">DB32_007217</name>
</gene>
<evidence type="ECO:0000256" key="1">
    <source>
        <dbReference type="SAM" id="MobiDB-lite"/>
    </source>
</evidence>
<evidence type="ECO:0000313" key="2">
    <source>
        <dbReference type="EMBL" id="AKF10068.1"/>
    </source>
</evidence>
<proteinExistence type="predicted"/>
<protein>
    <submittedName>
        <fullName evidence="2">Uncharacterized protein</fullName>
    </submittedName>
</protein>
<dbReference type="KEGG" id="samy:DB32_007217"/>
<dbReference type="RefSeq" id="WP_053237067.1">
    <property type="nucleotide sequence ID" value="NZ_CP011125.1"/>
</dbReference>
<dbReference type="Proteomes" id="UP000034883">
    <property type="component" value="Chromosome"/>
</dbReference>
<dbReference type="EMBL" id="CP011125">
    <property type="protein sequence ID" value="AKF10068.1"/>
    <property type="molecule type" value="Genomic_DNA"/>
</dbReference>
<keyword evidence="3" id="KW-1185">Reference proteome</keyword>
<name>A0A0F6W8B8_9BACT</name>
<accession>A0A0F6W8B8</accession>
<evidence type="ECO:0000313" key="3">
    <source>
        <dbReference type="Proteomes" id="UP000034883"/>
    </source>
</evidence>
<dbReference type="STRING" id="927083.DB32_007217"/>
<dbReference type="AlphaFoldDB" id="A0A0F6W8B8"/>
<organism evidence="2 3">
    <name type="scientific">Sandaracinus amylolyticus</name>
    <dbReference type="NCBI Taxonomy" id="927083"/>
    <lineage>
        <taxon>Bacteria</taxon>
        <taxon>Pseudomonadati</taxon>
        <taxon>Myxococcota</taxon>
        <taxon>Polyangia</taxon>
        <taxon>Polyangiales</taxon>
        <taxon>Sandaracinaceae</taxon>
        <taxon>Sandaracinus</taxon>
    </lineage>
</organism>
<reference evidence="2 3" key="1">
    <citation type="submission" date="2015-03" db="EMBL/GenBank/DDBJ databases">
        <title>Genome assembly of Sandaracinus amylolyticus DSM 53668.</title>
        <authorList>
            <person name="Sharma G."/>
            <person name="Subramanian S."/>
        </authorList>
    </citation>
    <scope>NUCLEOTIDE SEQUENCE [LARGE SCALE GENOMIC DNA]</scope>
    <source>
        <strain evidence="2 3">DSM 53668</strain>
    </source>
</reference>
<sequence>MSLIESHAGVVCGTNRDDLASFVRVRAQRARTLVMLAEGHTCGWTSGAHEIASPVLDGVEQALDAEQSAPIESLFASARTAFYEAAVPYPEDDDVGGPAAQLTIVELRPGRARIARRGNLDVSVIRSEELVETPSPGTFGDWIDRAALGPPHVRELDLVSGDLVVLSGRWVTFRLAIPPFDIDELTRALTALAPLAHDARAFVGAALARWSDDARATKPSGPPPRFVLAATPAR</sequence>
<feature type="region of interest" description="Disordered" evidence="1">
    <location>
        <begin position="214"/>
        <end position="234"/>
    </location>
</feature>